<keyword evidence="1" id="KW-1133">Transmembrane helix</keyword>
<name>A0A839ZZG3_9CAUL</name>
<evidence type="ECO:0000313" key="2">
    <source>
        <dbReference type="EMBL" id="MBB3890640.1"/>
    </source>
</evidence>
<dbReference type="RefSeq" id="WP_183770939.1">
    <property type="nucleotide sequence ID" value="NZ_JACIDK010000002.1"/>
</dbReference>
<gene>
    <name evidence="2" type="ORF">GGQ61_001357</name>
</gene>
<dbReference type="PANTHER" id="PTHR34980:SF3">
    <property type="entry name" value="BLR8105 PROTEIN"/>
    <property type="match status" value="1"/>
</dbReference>
<feature type="transmembrane region" description="Helical" evidence="1">
    <location>
        <begin position="24"/>
        <end position="52"/>
    </location>
</feature>
<accession>A0A839ZZG3</accession>
<dbReference type="Pfam" id="PF05656">
    <property type="entry name" value="DUF805"/>
    <property type="match status" value="1"/>
</dbReference>
<comment type="caution">
    <text evidence="2">The sequence shown here is derived from an EMBL/GenBank/DDBJ whole genome shotgun (WGS) entry which is preliminary data.</text>
</comment>
<keyword evidence="1" id="KW-0472">Membrane</keyword>
<feature type="transmembrane region" description="Helical" evidence="1">
    <location>
        <begin position="101"/>
        <end position="131"/>
    </location>
</feature>
<protein>
    <submittedName>
        <fullName evidence="2">Uncharacterized membrane protein YhaH (DUF805 family)</fullName>
    </submittedName>
</protein>
<dbReference type="EMBL" id="JACIDK010000002">
    <property type="protein sequence ID" value="MBB3890640.1"/>
    <property type="molecule type" value="Genomic_DNA"/>
</dbReference>
<evidence type="ECO:0000256" key="1">
    <source>
        <dbReference type="SAM" id="Phobius"/>
    </source>
</evidence>
<sequence>MDLEEIDWRTLYLSGDGRIGRTEFWIGAAGLICVGLVAGLVPVVGVLASLALIYPWACLTSKRLHDFGRSGLLVLVAAVPAVVAGVFSLVTALAASNLSTIGVALASASLSLGVSTVALLVSLGFVLWVGLTPGHDAANSYGARMQGG</sequence>
<evidence type="ECO:0000313" key="3">
    <source>
        <dbReference type="Proteomes" id="UP000530564"/>
    </source>
</evidence>
<organism evidence="2 3">
    <name type="scientific">Phenylobacterium haematophilum</name>
    <dbReference type="NCBI Taxonomy" id="98513"/>
    <lineage>
        <taxon>Bacteria</taxon>
        <taxon>Pseudomonadati</taxon>
        <taxon>Pseudomonadota</taxon>
        <taxon>Alphaproteobacteria</taxon>
        <taxon>Caulobacterales</taxon>
        <taxon>Caulobacteraceae</taxon>
        <taxon>Phenylobacterium</taxon>
    </lineage>
</organism>
<dbReference type="GO" id="GO:0005886">
    <property type="term" value="C:plasma membrane"/>
    <property type="evidence" value="ECO:0007669"/>
    <property type="project" value="TreeGrafter"/>
</dbReference>
<proteinExistence type="predicted"/>
<keyword evidence="3" id="KW-1185">Reference proteome</keyword>
<feature type="transmembrane region" description="Helical" evidence="1">
    <location>
        <begin position="72"/>
        <end position="95"/>
    </location>
</feature>
<dbReference type="InterPro" id="IPR008523">
    <property type="entry name" value="DUF805"/>
</dbReference>
<dbReference type="Proteomes" id="UP000530564">
    <property type="component" value="Unassembled WGS sequence"/>
</dbReference>
<keyword evidence="1" id="KW-0812">Transmembrane</keyword>
<dbReference type="AlphaFoldDB" id="A0A839ZZG3"/>
<reference evidence="2 3" key="1">
    <citation type="submission" date="2020-08" db="EMBL/GenBank/DDBJ databases">
        <title>Genomic Encyclopedia of Type Strains, Phase IV (KMG-IV): sequencing the most valuable type-strain genomes for metagenomic binning, comparative biology and taxonomic classification.</title>
        <authorList>
            <person name="Goeker M."/>
        </authorList>
    </citation>
    <scope>NUCLEOTIDE SEQUENCE [LARGE SCALE GENOMIC DNA]</scope>
    <source>
        <strain evidence="2 3">DSM 21793</strain>
    </source>
</reference>
<dbReference type="PANTHER" id="PTHR34980">
    <property type="entry name" value="INNER MEMBRANE PROTEIN-RELATED-RELATED"/>
    <property type="match status" value="1"/>
</dbReference>